<dbReference type="STRING" id="149040.A0A194WTG0"/>
<dbReference type="InterPro" id="IPR024574">
    <property type="entry name" value="ELMO_ARM"/>
</dbReference>
<feature type="region of interest" description="Disordered" evidence="5">
    <location>
        <begin position="268"/>
        <end position="296"/>
    </location>
</feature>
<evidence type="ECO:0000256" key="3">
    <source>
        <dbReference type="ARBA" id="ARBA00023036"/>
    </source>
</evidence>
<feature type="compositionally biased region" description="Basic and acidic residues" evidence="5">
    <location>
        <begin position="269"/>
        <end position="296"/>
    </location>
</feature>
<proteinExistence type="predicted"/>
<dbReference type="SUPFAM" id="SSF48371">
    <property type="entry name" value="ARM repeat"/>
    <property type="match status" value="1"/>
</dbReference>
<feature type="compositionally biased region" description="Low complexity" evidence="5">
    <location>
        <begin position="588"/>
        <end position="606"/>
    </location>
</feature>
<dbReference type="InterPro" id="IPR001849">
    <property type="entry name" value="PH_domain"/>
</dbReference>
<dbReference type="GO" id="GO:0007015">
    <property type="term" value="P:actin filament organization"/>
    <property type="evidence" value="ECO:0007669"/>
    <property type="project" value="TreeGrafter"/>
</dbReference>
<keyword evidence="8" id="KW-1185">Reference proteome</keyword>
<reference evidence="7 8" key="1">
    <citation type="submission" date="2015-10" db="EMBL/GenBank/DDBJ databases">
        <title>Full genome of DAOMC 229536 Phialocephala scopiformis, a fungal endophyte of spruce producing the potent anti-insectan compound rugulosin.</title>
        <authorList>
            <consortium name="DOE Joint Genome Institute"/>
            <person name="Walker A.K."/>
            <person name="Frasz S.L."/>
            <person name="Seifert K.A."/>
            <person name="Miller J.D."/>
            <person name="Mondo S.J."/>
            <person name="Labutti K."/>
            <person name="Lipzen A."/>
            <person name="Dockter R."/>
            <person name="Kennedy M."/>
            <person name="Grigoriev I.V."/>
            <person name="Spatafora J.W."/>
        </authorList>
    </citation>
    <scope>NUCLEOTIDE SEQUENCE [LARGE SCALE GENOMIC DNA]</scope>
    <source>
        <strain evidence="7 8">CBS 120377</strain>
    </source>
</reference>
<evidence type="ECO:0000256" key="1">
    <source>
        <dbReference type="ARBA" id="ARBA00022703"/>
    </source>
</evidence>
<dbReference type="Gene3D" id="1.25.10.10">
    <property type="entry name" value="Leucine-rich Repeat Variant"/>
    <property type="match status" value="1"/>
</dbReference>
<dbReference type="Proteomes" id="UP000070700">
    <property type="component" value="Unassembled WGS sequence"/>
</dbReference>
<dbReference type="InParanoid" id="A0A194WTG0"/>
<feature type="region of interest" description="Disordered" evidence="5">
    <location>
        <begin position="588"/>
        <end position="614"/>
    </location>
</feature>
<dbReference type="InterPro" id="IPR011989">
    <property type="entry name" value="ARM-like"/>
</dbReference>
<evidence type="ECO:0000256" key="2">
    <source>
        <dbReference type="ARBA" id="ARBA00022907"/>
    </source>
</evidence>
<evidence type="ECO:0000256" key="4">
    <source>
        <dbReference type="ARBA" id="ARBA00024863"/>
    </source>
</evidence>
<evidence type="ECO:0000313" key="7">
    <source>
        <dbReference type="EMBL" id="KUJ11240.1"/>
    </source>
</evidence>
<dbReference type="PANTHER" id="PTHR12771">
    <property type="entry name" value="ENGULFMENT AND CELL MOTILITY"/>
    <property type="match status" value="1"/>
</dbReference>
<dbReference type="InterPro" id="IPR006816">
    <property type="entry name" value="ELMO_dom"/>
</dbReference>
<dbReference type="RefSeq" id="XP_018065595.1">
    <property type="nucleotide sequence ID" value="XM_018215850.1"/>
</dbReference>
<sequence>MDQADIPALLSRLSSDEDAMRKMAVFKLQSSINDPAFADAFISSGGLNILRRLIMTTGGNTLAYSLQSLSRLLEVDMGWEIFEAAGAGELVERVVELIVTHPLVNILRGAMSILVAIVSHPQSSRGAIKIPSNFGFRALKPAIAVYPQFFEMVVSQLNSADHALCANALMLLNALMRDAISDTGKSDTGKVAGTGEEWPKFIKRLQDLGVIRAAYILMQSSALQDLAHPLLEFQALTKVLLKKWREVSVDLEKPDHRRALKGLHLSSAPERKEHYGNGSRVEELAENGKKGSRRHNPEKWRRLGFVTESPAYEFDETGFLGMMDLTDYVRKYEDGFQKLLLEQSSRPLHERCPFARSSLAVTMILYDHFEVDKSDVEDAKNYLILDGMKNYDKVFKPLLLQWSRLHGASLQAFFRLWKATGATRDDFEKVEELVRILVEQVVGQAPRTKDVSEVEEELAEFEYNRLRELQMELLELTFEDEWGQHLLQVREELKQEALHFVKEQRVRCLLQGAWFPKSVQYKSSMDNGYQNGPRSSKTSWRFVKLSHNRRWLHYADFPSPTTKDPPLDDLGEKLDVGSISSVLSNVSAAGDDTSSISSGSTLRSPSKTQKQNPTKITIMSFVPVEDDKSESSKRRQVERPILTLIPTSHSLASDWLDGLLMLLSQTPITAETNKLLALAGEYGLKIRLLNVRLDDGYGGPPEGAGVVPSREGLDEDYYYEVLPSRHARLPNSIQARVGFPEILG</sequence>
<dbReference type="PROSITE" id="PS51335">
    <property type="entry name" value="ELMO"/>
    <property type="match status" value="1"/>
</dbReference>
<comment type="function">
    <text evidence="4">Involved in cytoskeletal rearrangements required for phagocytosis of apoptotic cells and cell motility. Acts in association with DOCK1 and CRK. Was initially proposed to be required in complex with DOCK1 to activate Rac Rho small GTPases. May enhance the guanine nucleotide exchange factor (GEF) activity of DOCK1.</text>
</comment>
<dbReference type="Gene3D" id="2.30.29.30">
    <property type="entry name" value="Pleckstrin-homology domain (PH domain)/Phosphotyrosine-binding domain (PTB)"/>
    <property type="match status" value="1"/>
</dbReference>
<dbReference type="InterPro" id="IPR011993">
    <property type="entry name" value="PH-like_dom_sf"/>
</dbReference>
<dbReference type="GO" id="GO:0005886">
    <property type="term" value="C:plasma membrane"/>
    <property type="evidence" value="ECO:0007669"/>
    <property type="project" value="TreeGrafter"/>
</dbReference>
<dbReference type="GO" id="GO:0017124">
    <property type="term" value="F:SH3 domain binding"/>
    <property type="evidence" value="ECO:0007669"/>
    <property type="project" value="UniProtKB-KW"/>
</dbReference>
<dbReference type="Pfam" id="PF11841">
    <property type="entry name" value="ELMO_ARM"/>
    <property type="match status" value="1"/>
</dbReference>
<keyword evidence="3" id="KW-0729">SH3-binding</keyword>
<evidence type="ECO:0000259" key="6">
    <source>
        <dbReference type="PROSITE" id="PS51335"/>
    </source>
</evidence>
<name>A0A194WTG0_MOLSC</name>
<feature type="domain" description="ELMO" evidence="6">
    <location>
        <begin position="255"/>
        <end position="442"/>
    </location>
</feature>
<organism evidence="7 8">
    <name type="scientific">Mollisia scopiformis</name>
    <name type="common">Conifer needle endophyte fungus</name>
    <name type="synonym">Phialocephala scopiformis</name>
    <dbReference type="NCBI Taxonomy" id="149040"/>
    <lineage>
        <taxon>Eukaryota</taxon>
        <taxon>Fungi</taxon>
        <taxon>Dikarya</taxon>
        <taxon>Ascomycota</taxon>
        <taxon>Pezizomycotina</taxon>
        <taxon>Leotiomycetes</taxon>
        <taxon>Helotiales</taxon>
        <taxon>Mollisiaceae</taxon>
        <taxon>Mollisia</taxon>
    </lineage>
</organism>
<dbReference type="KEGG" id="psco:LY89DRAFT_689134"/>
<evidence type="ECO:0000313" key="8">
    <source>
        <dbReference type="Proteomes" id="UP000070700"/>
    </source>
</evidence>
<dbReference type="AlphaFoldDB" id="A0A194WTG0"/>
<keyword evidence="1" id="KW-0053">Apoptosis</keyword>
<dbReference type="PANTHER" id="PTHR12771:SF56">
    <property type="entry name" value="CED-12"/>
    <property type="match status" value="1"/>
</dbReference>
<dbReference type="Pfam" id="PF16457">
    <property type="entry name" value="PH_12"/>
    <property type="match status" value="1"/>
</dbReference>
<gene>
    <name evidence="7" type="ORF">LY89DRAFT_689134</name>
</gene>
<dbReference type="InterPro" id="IPR016024">
    <property type="entry name" value="ARM-type_fold"/>
</dbReference>
<dbReference type="OrthoDB" id="28413at2759"/>
<dbReference type="EMBL" id="KQ947427">
    <property type="protein sequence ID" value="KUJ11240.1"/>
    <property type="molecule type" value="Genomic_DNA"/>
</dbReference>
<dbReference type="Pfam" id="PF04727">
    <property type="entry name" value="ELMO_CED12"/>
    <property type="match status" value="1"/>
</dbReference>
<accession>A0A194WTG0</accession>
<dbReference type="GO" id="GO:0006915">
    <property type="term" value="P:apoptotic process"/>
    <property type="evidence" value="ECO:0007669"/>
    <property type="project" value="UniProtKB-KW"/>
</dbReference>
<keyword evidence="2" id="KW-0581">Phagocytosis</keyword>
<dbReference type="InterPro" id="IPR050868">
    <property type="entry name" value="ELMO_domain-containing"/>
</dbReference>
<protein>
    <recommendedName>
        <fullName evidence="6">ELMO domain-containing protein</fullName>
    </recommendedName>
</protein>
<evidence type="ECO:0000256" key="5">
    <source>
        <dbReference type="SAM" id="MobiDB-lite"/>
    </source>
</evidence>
<dbReference type="GeneID" id="28825576"/>